<evidence type="ECO:0000313" key="7">
    <source>
        <dbReference type="EMBL" id="MBC8318069.1"/>
    </source>
</evidence>
<dbReference type="PIRSF" id="PIRSF005052">
    <property type="entry name" value="P-loopkin"/>
    <property type="match status" value="1"/>
</dbReference>
<evidence type="ECO:0000313" key="8">
    <source>
        <dbReference type="Proteomes" id="UP000614424"/>
    </source>
</evidence>
<keyword evidence="3 4" id="KW-0342">GTP-binding</keyword>
<dbReference type="Pfam" id="PF03668">
    <property type="entry name" value="RapZ-like_N"/>
    <property type="match status" value="1"/>
</dbReference>
<evidence type="ECO:0000256" key="1">
    <source>
        <dbReference type="ARBA" id="ARBA00022741"/>
    </source>
</evidence>
<feature type="domain" description="RapZ-like N-terminal" evidence="5">
    <location>
        <begin position="10"/>
        <end position="160"/>
    </location>
</feature>
<dbReference type="EMBL" id="JACNJZ010000126">
    <property type="protein sequence ID" value="MBC8318069.1"/>
    <property type="molecule type" value="Genomic_DNA"/>
</dbReference>
<accession>A0A8J6NG60</accession>
<evidence type="ECO:0000259" key="6">
    <source>
        <dbReference type="Pfam" id="PF22740"/>
    </source>
</evidence>
<dbReference type="Pfam" id="PF22740">
    <property type="entry name" value="PapZ_C"/>
    <property type="match status" value="1"/>
</dbReference>
<dbReference type="InterPro" id="IPR053930">
    <property type="entry name" value="RapZ-like_N"/>
</dbReference>
<feature type="binding site" evidence="4">
    <location>
        <begin position="16"/>
        <end position="23"/>
    </location>
    <ligand>
        <name>ATP</name>
        <dbReference type="ChEBI" id="CHEBI:30616"/>
    </ligand>
</feature>
<dbReference type="PANTHER" id="PTHR30448">
    <property type="entry name" value="RNASE ADAPTER PROTEIN RAPZ"/>
    <property type="match status" value="1"/>
</dbReference>
<keyword evidence="2 4" id="KW-0067">ATP-binding</keyword>
<dbReference type="InterPro" id="IPR005337">
    <property type="entry name" value="RapZ-like"/>
</dbReference>
<sequence length="291" mass="33163">MNTCPNSRLHISVITGLAGSGKTTALNAFEEKGFYCVDNLPSFLLDTLVKKTQEGELHNNRLALVMDARDPAFLRSASILTNLQQEISLEIIFLDTQDDVLLRRFSQHRRSHPVTPEHSLRKSFASERKLLAPIREKATTVIDTSHLTPHELRRRLHLSFDDCQPEIFKVNLLSFGFKHGIPHESDLIWDVRFLPNPHYDAELKPLTGIDPAVAKYVLENDITRQFFSRLDPLLEFLIPNYINEGKVQLTISIGCTGGRHRSVAVAEHLHTYFSKRKIKATLCHRDIDRGP</sequence>
<dbReference type="GO" id="GO:0005525">
    <property type="term" value="F:GTP binding"/>
    <property type="evidence" value="ECO:0007669"/>
    <property type="project" value="UniProtKB-UniRule"/>
</dbReference>
<dbReference type="InterPro" id="IPR053931">
    <property type="entry name" value="RapZ_C"/>
</dbReference>
<evidence type="ECO:0000256" key="4">
    <source>
        <dbReference type="HAMAP-Rule" id="MF_00636"/>
    </source>
</evidence>
<comment type="caution">
    <text evidence="7">The sequence shown here is derived from an EMBL/GenBank/DDBJ whole genome shotgun (WGS) entry which is preliminary data.</text>
</comment>
<reference evidence="7 8" key="1">
    <citation type="submission" date="2020-08" db="EMBL/GenBank/DDBJ databases">
        <title>Bridging the membrane lipid divide: bacteria of the FCB group superphylum have the potential to synthesize archaeal ether lipids.</title>
        <authorList>
            <person name="Villanueva L."/>
            <person name="Von Meijenfeldt F.A.B."/>
            <person name="Westbye A.B."/>
            <person name="Yadav S."/>
            <person name="Hopmans E.C."/>
            <person name="Dutilh B.E."/>
            <person name="Sinninghe Damste J.S."/>
        </authorList>
    </citation>
    <scope>NUCLEOTIDE SEQUENCE [LARGE SCALE GENOMIC DNA]</scope>
    <source>
        <strain evidence="7">NIOZ-UU47</strain>
    </source>
</reference>
<evidence type="ECO:0000259" key="5">
    <source>
        <dbReference type="Pfam" id="PF03668"/>
    </source>
</evidence>
<evidence type="ECO:0000256" key="2">
    <source>
        <dbReference type="ARBA" id="ARBA00022840"/>
    </source>
</evidence>
<dbReference type="InterPro" id="IPR027417">
    <property type="entry name" value="P-loop_NTPase"/>
</dbReference>
<protein>
    <submittedName>
        <fullName evidence="7">RNase adapter RapZ</fullName>
    </submittedName>
</protein>
<feature type="binding site" evidence="4">
    <location>
        <begin position="67"/>
        <end position="70"/>
    </location>
    <ligand>
        <name>GTP</name>
        <dbReference type="ChEBI" id="CHEBI:37565"/>
    </ligand>
</feature>
<dbReference type="PANTHER" id="PTHR30448:SF0">
    <property type="entry name" value="RNASE ADAPTER PROTEIN RAPZ"/>
    <property type="match status" value="1"/>
</dbReference>
<keyword evidence="1 4" id="KW-0547">Nucleotide-binding</keyword>
<organism evidence="7 8">
    <name type="scientific">Candidatus Desulfobia pelagia</name>
    <dbReference type="NCBI Taxonomy" id="2841692"/>
    <lineage>
        <taxon>Bacteria</taxon>
        <taxon>Pseudomonadati</taxon>
        <taxon>Thermodesulfobacteriota</taxon>
        <taxon>Desulfobulbia</taxon>
        <taxon>Desulfobulbales</taxon>
        <taxon>Desulfobulbaceae</taxon>
        <taxon>Candidatus Desulfobia</taxon>
    </lineage>
</organism>
<evidence type="ECO:0000256" key="3">
    <source>
        <dbReference type="ARBA" id="ARBA00023134"/>
    </source>
</evidence>
<dbReference type="Proteomes" id="UP000614424">
    <property type="component" value="Unassembled WGS sequence"/>
</dbReference>
<dbReference type="HAMAP" id="MF_00636">
    <property type="entry name" value="RapZ_like"/>
    <property type="match status" value="1"/>
</dbReference>
<dbReference type="NCBIfam" id="NF003828">
    <property type="entry name" value="PRK05416.1"/>
    <property type="match status" value="1"/>
</dbReference>
<dbReference type="AlphaFoldDB" id="A0A8J6NG60"/>
<dbReference type="GO" id="GO:0005524">
    <property type="term" value="F:ATP binding"/>
    <property type="evidence" value="ECO:0007669"/>
    <property type="project" value="UniProtKB-UniRule"/>
</dbReference>
<feature type="domain" description="RapZ C-terminal" evidence="6">
    <location>
        <begin position="169"/>
        <end position="288"/>
    </location>
</feature>
<gene>
    <name evidence="7" type="primary">rapZ</name>
    <name evidence="7" type="ORF">H8E41_09190</name>
</gene>
<proteinExistence type="inferred from homology"/>
<dbReference type="SUPFAM" id="SSF52540">
    <property type="entry name" value="P-loop containing nucleoside triphosphate hydrolases"/>
    <property type="match status" value="1"/>
</dbReference>
<name>A0A8J6NG60_9BACT</name>
<dbReference type="Gene3D" id="3.40.50.300">
    <property type="entry name" value="P-loop containing nucleotide triphosphate hydrolases"/>
    <property type="match status" value="1"/>
</dbReference>